<name>A0A0V0Q8Z1_PSEPJ</name>
<dbReference type="AlphaFoldDB" id="A0A0V0Q8Z1"/>
<feature type="region of interest" description="Disordered" evidence="2">
    <location>
        <begin position="108"/>
        <end position="131"/>
    </location>
</feature>
<proteinExistence type="predicted"/>
<accession>A0A0V0Q8Z1</accession>
<evidence type="ECO:0000313" key="4">
    <source>
        <dbReference type="Proteomes" id="UP000054937"/>
    </source>
</evidence>
<feature type="coiled-coil region" evidence="1">
    <location>
        <begin position="178"/>
        <end position="212"/>
    </location>
</feature>
<comment type="caution">
    <text evidence="3">The sequence shown here is derived from an EMBL/GenBank/DDBJ whole genome shotgun (WGS) entry which is preliminary data.</text>
</comment>
<reference evidence="3 4" key="1">
    <citation type="journal article" date="2015" name="Sci. Rep.">
        <title>Genome of the facultative scuticociliatosis pathogen Pseudocohnilembus persalinus provides insight into its virulence through horizontal gene transfer.</title>
        <authorList>
            <person name="Xiong J."/>
            <person name="Wang G."/>
            <person name="Cheng J."/>
            <person name="Tian M."/>
            <person name="Pan X."/>
            <person name="Warren A."/>
            <person name="Jiang C."/>
            <person name="Yuan D."/>
            <person name="Miao W."/>
        </authorList>
    </citation>
    <scope>NUCLEOTIDE SEQUENCE [LARGE SCALE GENOMIC DNA]</scope>
    <source>
        <strain evidence="3">36N120E</strain>
    </source>
</reference>
<evidence type="ECO:0000313" key="3">
    <source>
        <dbReference type="EMBL" id="KRW98635.1"/>
    </source>
</evidence>
<dbReference type="Proteomes" id="UP000054937">
    <property type="component" value="Unassembled WGS sequence"/>
</dbReference>
<protein>
    <submittedName>
        <fullName evidence="3">Uncharacterized protein</fullName>
    </submittedName>
</protein>
<organism evidence="3 4">
    <name type="scientific">Pseudocohnilembus persalinus</name>
    <name type="common">Ciliate</name>
    <dbReference type="NCBI Taxonomy" id="266149"/>
    <lineage>
        <taxon>Eukaryota</taxon>
        <taxon>Sar</taxon>
        <taxon>Alveolata</taxon>
        <taxon>Ciliophora</taxon>
        <taxon>Intramacronucleata</taxon>
        <taxon>Oligohymenophorea</taxon>
        <taxon>Scuticociliatia</taxon>
        <taxon>Philasterida</taxon>
        <taxon>Pseudocohnilembidae</taxon>
        <taxon>Pseudocohnilembus</taxon>
    </lineage>
</organism>
<keyword evidence="4" id="KW-1185">Reference proteome</keyword>
<sequence>MSCIDITPQETEKKIKNYEFPFCDLDKNHESHNCTEICVSRTCISNFQPLCYHCKFEGHKNSEKYKQKNDSNNNKSKIDVYEQFQTINQNKNTQDSVQSNAFKRLTSSEILGQNSKQQQNKNKLKKGEEETKHQVQPIKWVLTSLNQQIQHSLKNYQQQDNTLWDQTEQDLQNMIDYGNRLMEKIKEFQEGAEALKEQYDSLKRQTERDERIKIVQEIMNDLLDDNSHENLTNQLQSLRKYIFVEPSGKITLMGEQEMLKLETEKTEMQDNIDKYTQILQATFDEVQECLMFANDIIRSDQHGMTWLRKNGEPGENQSQNHSYMINASMISTANKFNNTLYSRNQPQNNESIKNLLLRQSTTSLSQIQNDSMDSKINSKYKKASTQNFY</sequence>
<evidence type="ECO:0000256" key="1">
    <source>
        <dbReference type="SAM" id="Coils"/>
    </source>
</evidence>
<dbReference type="EMBL" id="LDAU01000233">
    <property type="protein sequence ID" value="KRW98635.1"/>
    <property type="molecule type" value="Genomic_DNA"/>
</dbReference>
<keyword evidence="1" id="KW-0175">Coiled coil</keyword>
<gene>
    <name evidence="3" type="ORF">PPERSA_02783</name>
</gene>
<evidence type="ECO:0000256" key="2">
    <source>
        <dbReference type="SAM" id="MobiDB-lite"/>
    </source>
</evidence>
<dbReference type="InParanoid" id="A0A0V0Q8Z1"/>